<dbReference type="GO" id="GO:0004021">
    <property type="term" value="F:L-alanine:2-oxoglutarate aminotransferase activity"/>
    <property type="evidence" value="ECO:0007669"/>
    <property type="project" value="UniProtKB-EC"/>
</dbReference>
<name>A0A5N5PHL1_PANHP</name>
<evidence type="ECO:0000313" key="11">
    <source>
        <dbReference type="EMBL" id="KAB5579035.1"/>
    </source>
</evidence>
<keyword evidence="12" id="KW-1185">Reference proteome</keyword>
<keyword evidence="4" id="KW-0808">Transferase</keyword>
<dbReference type="CDD" id="cd00609">
    <property type="entry name" value="AAT_like"/>
    <property type="match status" value="1"/>
</dbReference>
<dbReference type="InterPro" id="IPR045088">
    <property type="entry name" value="ALAT1/2-like"/>
</dbReference>
<keyword evidence="3" id="KW-0032">Aminotransferase</keyword>
<dbReference type="Pfam" id="PF00155">
    <property type="entry name" value="Aminotran_1_2"/>
    <property type="match status" value="1"/>
</dbReference>
<evidence type="ECO:0000256" key="7">
    <source>
        <dbReference type="ARBA" id="ARBA00025785"/>
    </source>
</evidence>
<comment type="cofactor">
    <cofactor evidence="1">
        <name>pyridoxal 5'-phosphate</name>
        <dbReference type="ChEBI" id="CHEBI:597326"/>
    </cofactor>
</comment>
<evidence type="ECO:0000256" key="9">
    <source>
        <dbReference type="ARBA" id="ARBA00047412"/>
    </source>
</evidence>
<comment type="caution">
    <text evidence="11">The sequence shown here is derived from an EMBL/GenBank/DDBJ whole genome shotgun (WGS) entry which is preliminary data.</text>
</comment>
<dbReference type="Proteomes" id="UP000327468">
    <property type="component" value="Chromosome 4"/>
</dbReference>
<evidence type="ECO:0000256" key="2">
    <source>
        <dbReference type="ARBA" id="ARBA00011738"/>
    </source>
</evidence>
<keyword evidence="5" id="KW-0663">Pyridoxal phosphate</keyword>
<evidence type="ECO:0000256" key="1">
    <source>
        <dbReference type="ARBA" id="ARBA00001933"/>
    </source>
</evidence>
<dbReference type="AlphaFoldDB" id="A0A5N5PHL1"/>
<dbReference type="EC" id="2.6.1.2" evidence="8"/>
<comment type="pathway">
    <text evidence="6">Amino-acid degradation; L-alanine degradation via transaminase pathway; pyruvate from L-alanine: step 1/1.</text>
</comment>
<dbReference type="FunFam" id="1.10.287.1970:FF:000001">
    <property type="entry name" value="Alanine aminotransferase 2"/>
    <property type="match status" value="1"/>
</dbReference>
<evidence type="ECO:0000256" key="8">
    <source>
        <dbReference type="ARBA" id="ARBA00026106"/>
    </source>
</evidence>
<evidence type="ECO:0000256" key="6">
    <source>
        <dbReference type="ARBA" id="ARBA00025708"/>
    </source>
</evidence>
<feature type="domain" description="Aminotransferase class I/classII large" evidence="10">
    <location>
        <begin position="84"/>
        <end position="467"/>
    </location>
</feature>
<reference evidence="11 12" key="1">
    <citation type="submission" date="2019-06" db="EMBL/GenBank/DDBJ databases">
        <title>A chromosome-scale genome assembly of the striped catfish, Pangasianodon hypophthalmus.</title>
        <authorList>
            <person name="Wen M."/>
            <person name="Zahm M."/>
            <person name="Roques C."/>
            <person name="Cabau C."/>
            <person name="Klopp C."/>
            <person name="Donnadieu C."/>
            <person name="Jouanno E."/>
            <person name="Avarre J.-C."/>
            <person name="Campet M."/>
            <person name="Ha T.T.T."/>
            <person name="Dugue R."/>
            <person name="Lampietro C."/>
            <person name="Louis A."/>
            <person name="Herpin A."/>
            <person name="Echchiki A."/>
            <person name="Berthelot C."/>
            <person name="Parey E."/>
            <person name="Roest-Crollius H."/>
            <person name="Braasch I."/>
            <person name="Postlethwait J."/>
            <person name="Bobe J."/>
            <person name="Montfort J."/>
            <person name="Bouchez O."/>
            <person name="Begum T."/>
            <person name="Schartl M."/>
            <person name="Guiguen Y."/>
        </authorList>
    </citation>
    <scope>NUCLEOTIDE SEQUENCE [LARGE SCALE GENOMIC DNA]</scope>
    <source>
        <strain evidence="11 12">Indonesia</strain>
        <tissue evidence="11">Blood</tissue>
    </source>
</reference>
<organism evidence="11 12">
    <name type="scientific">Pangasianodon hypophthalmus</name>
    <name type="common">Striped catfish</name>
    <name type="synonym">Helicophagus hypophthalmus</name>
    <dbReference type="NCBI Taxonomy" id="310915"/>
    <lineage>
        <taxon>Eukaryota</taxon>
        <taxon>Metazoa</taxon>
        <taxon>Chordata</taxon>
        <taxon>Craniata</taxon>
        <taxon>Vertebrata</taxon>
        <taxon>Euteleostomi</taxon>
        <taxon>Actinopterygii</taxon>
        <taxon>Neopterygii</taxon>
        <taxon>Teleostei</taxon>
        <taxon>Ostariophysi</taxon>
        <taxon>Siluriformes</taxon>
        <taxon>Pangasiidae</taxon>
        <taxon>Pangasianodon</taxon>
    </lineage>
</organism>
<dbReference type="EMBL" id="VFJC01000005">
    <property type="protein sequence ID" value="KAB5579035.1"/>
    <property type="molecule type" value="Genomic_DNA"/>
</dbReference>
<dbReference type="InterPro" id="IPR015424">
    <property type="entry name" value="PyrdxlP-dep_Trfase"/>
</dbReference>
<dbReference type="Gene3D" id="3.40.640.10">
    <property type="entry name" value="Type I PLP-dependent aspartate aminotransferase-like (Major domain)"/>
    <property type="match status" value="1"/>
</dbReference>
<comment type="subunit">
    <text evidence="2">Homodimer.</text>
</comment>
<comment type="catalytic activity">
    <reaction evidence="9">
        <text>L-alanine + 2-oxoglutarate = pyruvate + L-glutamate</text>
        <dbReference type="Rhea" id="RHEA:19453"/>
        <dbReference type="ChEBI" id="CHEBI:15361"/>
        <dbReference type="ChEBI" id="CHEBI:16810"/>
        <dbReference type="ChEBI" id="CHEBI:29985"/>
        <dbReference type="ChEBI" id="CHEBI:57972"/>
        <dbReference type="EC" id="2.6.1.2"/>
    </reaction>
</comment>
<evidence type="ECO:0000313" key="12">
    <source>
        <dbReference type="Proteomes" id="UP000327468"/>
    </source>
</evidence>
<evidence type="ECO:0000256" key="3">
    <source>
        <dbReference type="ARBA" id="ARBA00022576"/>
    </source>
</evidence>
<proteinExistence type="inferred from homology"/>
<accession>A0A5N5PHL1</accession>
<dbReference type="InterPro" id="IPR015422">
    <property type="entry name" value="PyrdxlP-dep_Trfase_small"/>
</dbReference>
<dbReference type="FunFam" id="3.40.640.10:FF:000129">
    <property type="entry name" value="Alanine aminotransferase 2"/>
    <property type="match status" value="1"/>
</dbReference>
<dbReference type="GO" id="GO:0042853">
    <property type="term" value="P:L-alanine catabolic process"/>
    <property type="evidence" value="ECO:0007669"/>
    <property type="project" value="UniProtKB-UniPathway"/>
</dbReference>
<dbReference type="UniPathway" id="UPA00528">
    <property type="reaction ID" value="UER00586"/>
</dbReference>
<protein>
    <recommendedName>
        <fullName evidence="8">alanine transaminase</fullName>
        <ecNumber evidence="8">2.6.1.2</ecNumber>
    </recommendedName>
</protein>
<dbReference type="SUPFAM" id="SSF53383">
    <property type="entry name" value="PLP-dependent transferases"/>
    <property type="match status" value="1"/>
</dbReference>
<dbReference type="Gene3D" id="1.10.287.1970">
    <property type="match status" value="1"/>
</dbReference>
<dbReference type="Gene3D" id="3.90.1150.10">
    <property type="entry name" value="Aspartate Aminotransferase, domain 1"/>
    <property type="match status" value="1"/>
</dbReference>
<evidence type="ECO:0000256" key="5">
    <source>
        <dbReference type="ARBA" id="ARBA00022898"/>
    </source>
</evidence>
<sequence>MRSMSLLREITPKLKGFCVSAQDILDRCAGQIMAEIEQGLEKHYKEVLNVSSADSHRMGLKPITFARQVLAACFYPSLLNDESIPLDARERAQRLLGECEGGSIGSYTAERGIKKIQASICKFITKRDGVVSDPENVYITNGSQASLIIVLKLLVQSEGSLKTGVLTPVPSHSTFSLAVAAQGGLVVPYYLCEEQGWAVQLEELRRALHTARGQCNPTVLYVINPGSPTGHVQSKDSIAEVIRFAAEERLFLMVDEGHQDNVYGKGIEFYSYRRVLNEMGPPFSSTVELASINSISKSVIGECGLRGGYLELVNLDPLVIPYIYRFISMNGCASLSGQITVDVMVDPPQPTQPSYELYTQEVQSIKSTIKNNAQKTLELLSGLPGISCQPVNGGIFAFPRLHLSQSAIKHAKEKQLEPDLLYCLLLLEDEGLCVGAGCVHGQKEGTYHIRISLATQEETMKDVLQRLKSFHLRFIKEFP</sequence>
<evidence type="ECO:0000259" key="10">
    <source>
        <dbReference type="Pfam" id="PF00155"/>
    </source>
</evidence>
<comment type="similarity">
    <text evidence="7">Belongs to the class-I pyridoxal-phosphate-dependent aminotransferase family. Alanine aminotransferase subfamily.</text>
</comment>
<gene>
    <name evidence="11" type="ORF">PHYPO_G00190030</name>
</gene>
<dbReference type="PANTHER" id="PTHR11751:SF469">
    <property type="entry name" value="ALANINE TRANSAMINASE"/>
    <property type="match status" value="1"/>
</dbReference>
<dbReference type="InterPro" id="IPR004839">
    <property type="entry name" value="Aminotransferase_I/II_large"/>
</dbReference>
<dbReference type="PANTHER" id="PTHR11751">
    <property type="entry name" value="ALANINE AMINOTRANSFERASE"/>
    <property type="match status" value="1"/>
</dbReference>
<evidence type="ECO:0000256" key="4">
    <source>
        <dbReference type="ARBA" id="ARBA00022679"/>
    </source>
</evidence>
<dbReference type="GO" id="GO:0030170">
    <property type="term" value="F:pyridoxal phosphate binding"/>
    <property type="evidence" value="ECO:0007669"/>
    <property type="project" value="InterPro"/>
</dbReference>
<dbReference type="InterPro" id="IPR015421">
    <property type="entry name" value="PyrdxlP-dep_Trfase_major"/>
</dbReference>